<comment type="caution">
    <text evidence="1">The sequence shown here is derived from an EMBL/GenBank/DDBJ whole genome shotgun (WGS) entry which is preliminary data.</text>
</comment>
<evidence type="ECO:0000313" key="1">
    <source>
        <dbReference type="EMBL" id="OBH59478.1"/>
    </source>
</evidence>
<dbReference type="AlphaFoldDB" id="A0A1A2S5I4"/>
<reference evidence="1 2" key="1">
    <citation type="submission" date="2016-06" db="EMBL/GenBank/DDBJ databases">
        <authorList>
            <person name="Kjaerup R.B."/>
            <person name="Dalgaard T.S."/>
            <person name="Juul-Madsen H.R."/>
        </authorList>
    </citation>
    <scope>NUCLEOTIDE SEQUENCE [LARGE SCALE GENOMIC DNA]</scope>
    <source>
        <strain evidence="1 2">E2464</strain>
    </source>
</reference>
<dbReference type="Proteomes" id="UP000093861">
    <property type="component" value="Unassembled WGS sequence"/>
</dbReference>
<name>A0A1A2S5I4_9MYCO</name>
<sequence>MQKLEQAPWKDAPDLPGYRDWQALVSTLNAATQARVDDDEMRYHMVRGLVPEIIFAAGGVEREIQALREASQIAQAYADAYMPRPIPQPVMGPPTIGPHASHHAAYAVMNAVTWVRAVQERVSRKDFGTPAGLLASLKDGPLKTAIQSHFANLTPVLDDVRKFDNYVLHAGAIQGGSTPGFAVRPDGTTYFPFPDDPATTRIGTWEEFRYNDRRDALTYLEQVFAAVETFIDGMLDAFDAQP</sequence>
<accession>A0A1A2S5I4</accession>
<protein>
    <submittedName>
        <fullName evidence="1">Uncharacterized protein</fullName>
    </submittedName>
</protein>
<gene>
    <name evidence="1" type="ORF">A5685_03290</name>
</gene>
<organism evidence="1 2">
    <name type="scientific">Mycobacterium colombiense</name>
    <dbReference type="NCBI Taxonomy" id="339268"/>
    <lineage>
        <taxon>Bacteria</taxon>
        <taxon>Bacillati</taxon>
        <taxon>Actinomycetota</taxon>
        <taxon>Actinomycetes</taxon>
        <taxon>Mycobacteriales</taxon>
        <taxon>Mycobacteriaceae</taxon>
        <taxon>Mycobacterium</taxon>
        <taxon>Mycobacterium avium complex (MAC)</taxon>
    </lineage>
</organism>
<evidence type="ECO:0000313" key="2">
    <source>
        <dbReference type="Proteomes" id="UP000093861"/>
    </source>
</evidence>
<proteinExistence type="predicted"/>
<dbReference type="EMBL" id="LZJS01000102">
    <property type="protein sequence ID" value="OBH59478.1"/>
    <property type="molecule type" value="Genomic_DNA"/>
</dbReference>
<dbReference type="RefSeq" id="WP_064952205.1">
    <property type="nucleotide sequence ID" value="NZ_LZJS01000102.1"/>
</dbReference>